<evidence type="ECO:0000313" key="3">
    <source>
        <dbReference type="Proteomes" id="UP000184612"/>
    </source>
</evidence>
<organism evidence="2 3">
    <name type="scientific">Anaerocolumna xylanovorans DSM 12503</name>
    <dbReference type="NCBI Taxonomy" id="1121345"/>
    <lineage>
        <taxon>Bacteria</taxon>
        <taxon>Bacillati</taxon>
        <taxon>Bacillota</taxon>
        <taxon>Clostridia</taxon>
        <taxon>Lachnospirales</taxon>
        <taxon>Lachnospiraceae</taxon>
        <taxon>Anaerocolumna</taxon>
    </lineage>
</organism>
<keyword evidence="1" id="KW-0732">Signal</keyword>
<gene>
    <name evidence="2" type="ORF">SAMN02745217_04524</name>
</gene>
<protein>
    <recommendedName>
        <fullName evidence="4">Lipoprotein</fullName>
    </recommendedName>
</protein>
<evidence type="ECO:0000313" key="2">
    <source>
        <dbReference type="EMBL" id="SHO54085.1"/>
    </source>
</evidence>
<reference evidence="2 3" key="1">
    <citation type="submission" date="2016-12" db="EMBL/GenBank/DDBJ databases">
        <authorList>
            <person name="Song W.-J."/>
            <person name="Kurnit D.M."/>
        </authorList>
    </citation>
    <scope>NUCLEOTIDE SEQUENCE [LARGE SCALE GENOMIC DNA]</scope>
    <source>
        <strain evidence="2 3">DSM 12503</strain>
    </source>
</reference>
<dbReference type="RefSeq" id="WP_073591144.1">
    <property type="nucleotide sequence ID" value="NZ_FRFD01000017.1"/>
</dbReference>
<proteinExistence type="predicted"/>
<evidence type="ECO:0000256" key="1">
    <source>
        <dbReference type="SAM" id="SignalP"/>
    </source>
</evidence>
<dbReference type="OrthoDB" id="2591664at2"/>
<dbReference type="PROSITE" id="PS51257">
    <property type="entry name" value="PROKAR_LIPOPROTEIN"/>
    <property type="match status" value="1"/>
</dbReference>
<dbReference type="EMBL" id="FRFD01000017">
    <property type="protein sequence ID" value="SHO54085.1"/>
    <property type="molecule type" value="Genomic_DNA"/>
</dbReference>
<feature type="chain" id="PRO_5039045934" description="Lipoprotein" evidence="1">
    <location>
        <begin position="25"/>
        <end position="196"/>
    </location>
</feature>
<keyword evidence="3" id="KW-1185">Reference proteome</keyword>
<evidence type="ECO:0008006" key="4">
    <source>
        <dbReference type="Google" id="ProtNLM"/>
    </source>
</evidence>
<dbReference type="AlphaFoldDB" id="A0A1M7YNA3"/>
<dbReference type="Proteomes" id="UP000184612">
    <property type="component" value="Unassembled WGS sequence"/>
</dbReference>
<name>A0A1M7YNA3_9FIRM</name>
<accession>A0A1M7YNA3</accession>
<feature type="signal peptide" evidence="1">
    <location>
        <begin position="1"/>
        <end position="24"/>
    </location>
</feature>
<sequence>MRRSFLVFAIICFTLMLCSCVNTGKKVEPLRTETVDFDINTAAQMVEKGEKIIADISLKDTVSRDEFKQFLTDMEDAYDGYKEIQWNYMFFYNDEFEDEHIATLHLNKDMFYPTIYHKDVEIVSAQVKNEYYEDETLNDIILTIREEYLGTDSKLKGWYRESLYKKNEEGKWVFFSFDGQMNFSDEGITSDYLKLK</sequence>